<dbReference type="EMBL" id="CP064942">
    <property type="protein sequence ID" value="QPH55776.1"/>
    <property type="molecule type" value="Genomic_DNA"/>
</dbReference>
<evidence type="ECO:0000259" key="3">
    <source>
        <dbReference type="PROSITE" id="PS50206"/>
    </source>
</evidence>
<dbReference type="Gene3D" id="3.40.250.10">
    <property type="entry name" value="Rhodanese-like domain"/>
    <property type="match status" value="2"/>
</dbReference>
<name>A0A7S9QF13_9RHOB</name>
<dbReference type="Proteomes" id="UP000594800">
    <property type="component" value="Chromosome"/>
</dbReference>
<dbReference type="InterPro" id="IPR051126">
    <property type="entry name" value="Thiosulfate_sulfurtransferase"/>
</dbReference>
<dbReference type="SMART" id="SM00450">
    <property type="entry name" value="RHOD"/>
    <property type="match status" value="2"/>
</dbReference>
<dbReference type="KEGG" id="poz:I0K15_08670"/>
<feature type="signal peptide" evidence="2">
    <location>
        <begin position="1"/>
        <end position="18"/>
    </location>
</feature>
<dbReference type="InterPro" id="IPR036873">
    <property type="entry name" value="Rhodanese-like_dom_sf"/>
</dbReference>
<accession>A0A7S9QF13</accession>
<gene>
    <name evidence="4" type="ORF">I0K15_08670</name>
</gene>
<keyword evidence="1" id="KW-0677">Repeat</keyword>
<evidence type="ECO:0000313" key="5">
    <source>
        <dbReference type="Proteomes" id="UP000594800"/>
    </source>
</evidence>
<feature type="chain" id="PRO_5032631184" description="Rhodanese domain-containing protein" evidence="2">
    <location>
        <begin position="19"/>
        <end position="291"/>
    </location>
</feature>
<keyword evidence="5" id="KW-1185">Reference proteome</keyword>
<dbReference type="AlphaFoldDB" id="A0A7S9QF13"/>
<feature type="domain" description="Rhodanese" evidence="3">
    <location>
        <begin position="187"/>
        <end position="289"/>
    </location>
</feature>
<organism evidence="4 5">
    <name type="scientific">Pontivivens ytuae</name>
    <dbReference type="NCBI Taxonomy" id="2789856"/>
    <lineage>
        <taxon>Bacteria</taxon>
        <taxon>Pseudomonadati</taxon>
        <taxon>Pseudomonadota</taxon>
        <taxon>Alphaproteobacteria</taxon>
        <taxon>Rhodobacterales</taxon>
        <taxon>Paracoccaceae</taxon>
        <taxon>Pontivivens</taxon>
    </lineage>
</organism>
<evidence type="ECO:0000256" key="1">
    <source>
        <dbReference type="ARBA" id="ARBA00022737"/>
    </source>
</evidence>
<dbReference type="InterPro" id="IPR001763">
    <property type="entry name" value="Rhodanese-like_dom"/>
</dbReference>
<reference evidence="4 5" key="1">
    <citation type="submission" date="2020-11" db="EMBL/GenBank/DDBJ databases">
        <title>Description of Pontivivens ytuae sp. nov. isolated from deep sea sediment of Mariana Trench.</title>
        <authorList>
            <person name="Wang Z."/>
            <person name="Sun Q.-L."/>
            <person name="Xu X.-D."/>
            <person name="Tang Y.-Z."/>
            <person name="Zhang J."/>
        </authorList>
    </citation>
    <scope>NUCLEOTIDE SEQUENCE [LARGE SCALE GENOMIC DNA]</scope>
    <source>
        <strain evidence="4 5">MT2928</strain>
    </source>
</reference>
<dbReference type="RefSeq" id="WP_196105038.1">
    <property type="nucleotide sequence ID" value="NZ_CP064942.1"/>
</dbReference>
<keyword evidence="2" id="KW-0732">Signal</keyword>
<protein>
    <recommendedName>
        <fullName evidence="3">Rhodanese domain-containing protein</fullName>
    </recommendedName>
</protein>
<dbReference type="Pfam" id="PF00581">
    <property type="entry name" value="Rhodanese"/>
    <property type="match status" value="2"/>
</dbReference>
<dbReference type="PROSITE" id="PS50206">
    <property type="entry name" value="RHODANESE_3"/>
    <property type="match status" value="2"/>
</dbReference>
<dbReference type="PANTHER" id="PTHR43855">
    <property type="entry name" value="THIOSULFATE SULFURTRANSFERASE"/>
    <property type="match status" value="1"/>
</dbReference>
<evidence type="ECO:0000256" key="2">
    <source>
        <dbReference type="SAM" id="SignalP"/>
    </source>
</evidence>
<dbReference type="PANTHER" id="PTHR43855:SF1">
    <property type="entry name" value="THIOSULFATE SULFURTRANSFERASE"/>
    <property type="match status" value="1"/>
</dbReference>
<proteinExistence type="predicted"/>
<dbReference type="SUPFAM" id="SSF52821">
    <property type="entry name" value="Rhodanese/Cell cycle control phosphatase"/>
    <property type="match status" value="2"/>
</dbReference>
<evidence type="ECO:0000313" key="4">
    <source>
        <dbReference type="EMBL" id="QPH55776.1"/>
    </source>
</evidence>
<feature type="domain" description="Rhodanese" evidence="3">
    <location>
        <begin position="44"/>
        <end position="156"/>
    </location>
</feature>
<sequence>MLQILLMVVLSLASTASAEAPARMAPLITPTELADRLSTAPWPQVVDIREPEAELSLFSYGTGHIPTSINVPFGEWRAVWADPLDLPSDAALSALIGGAGLVPERPVVIVHSSAARRNFGSAAWAYWMLKSAGFEDIAILDGGIRAWRDQGYAMSERPGRIVPIDLDLTLDRTWLATHADVNAVLRGESEAVLLDARPLWQIARRESLPGSTLLNGITLLEHEDGRAGDEMSIFERIKNAQHVDWMSDVITYCNNGTLAAIDWFMASEIAGIENVRIYGHALDGRAQSSGL</sequence>